<evidence type="ECO:0000313" key="1">
    <source>
        <dbReference type="EMBL" id="CAD5110218.1"/>
    </source>
</evidence>
<dbReference type="AlphaFoldDB" id="A0A7U7ESU3"/>
<proteinExistence type="predicted"/>
<dbReference type="Proteomes" id="UP000583387">
    <property type="component" value="Unassembled WGS sequence"/>
</dbReference>
<name>A0A7U7ESU3_9GAMM</name>
<dbReference type="EMBL" id="CAJFCI010000082">
    <property type="protein sequence ID" value="CAD5110218.1"/>
    <property type="molecule type" value="Genomic_DNA"/>
</dbReference>
<comment type="caution">
    <text evidence="1">The sequence shown here is derived from an EMBL/GenBank/DDBJ whole genome shotgun (WGS) entry which is preliminary data.</text>
</comment>
<accession>A0A7U7ESU3</accession>
<reference evidence="1 2" key="1">
    <citation type="submission" date="2020-08" db="EMBL/GenBank/DDBJ databases">
        <authorList>
            <person name="Criscuolo A."/>
        </authorList>
    </citation>
    <scope>NUCLEOTIDE SEQUENCE [LARGE SCALE GENOMIC DNA]</scope>
    <source>
        <strain evidence="1">CIP111764</strain>
    </source>
</reference>
<protein>
    <recommendedName>
        <fullName evidence="3">Flagellar protein FliT</fullName>
    </recommendedName>
</protein>
<gene>
    <name evidence="1" type="ORF">PSEWESI4_04536</name>
</gene>
<organism evidence="1 2">
    <name type="scientific">Zestomonas carbonaria</name>
    <dbReference type="NCBI Taxonomy" id="2762745"/>
    <lineage>
        <taxon>Bacteria</taxon>
        <taxon>Pseudomonadati</taxon>
        <taxon>Pseudomonadota</taxon>
        <taxon>Gammaproteobacteria</taxon>
        <taxon>Pseudomonadales</taxon>
        <taxon>Pseudomonadaceae</taxon>
        <taxon>Zestomonas</taxon>
    </lineage>
</organism>
<evidence type="ECO:0000313" key="2">
    <source>
        <dbReference type="Proteomes" id="UP000583387"/>
    </source>
</evidence>
<evidence type="ECO:0008006" key="3">
    <source>
        <dbReference type="Google" id="ProtNLM"/>
    </source>
</evidence>
<dbReference type="RefSeq" id="WP_187673529.1">
    <property type="nucleotide sequence ID" value="NZ_CAJFCI010000082.1"/>
</dbReference>
<sequence>MRPVVAESQALYRRLADVLEKRDWERLGEVDQAIRAHLQRLAGLGEPDAELLGAKRRLQQLHGRARVACAEECERLRRLLLTHLEYAEGRSAYMQVDLMQGGR</sequence>
<keyword evidence="2" id="KW-1185">Reference proteome</keyword>